<evidence type="ECO:0000256" key="13">
    <source>
        <dbReference type="ARBA" id="ARBA00058502"/>
    </source>
</evidence>
<dbReference type="PANTHER" id="PTHR15228:SF20">
    <property type="entry name" value="RHO GTPASE-ACTIVATING PROTEIN 25"/>
    <property type="match status" value="1"/>
</dbReference>
<name>A0A8T3DZ40_9TELE</name>
<evidence type="ECO:0000256" key="14">
    <source>
        <dbReference type="ARBA" id="ARBA00066033"/>
    </source>
</evidence>
<dbReference type="InterPro" id="IPR001849">
    <property type="entry name" value="PH_domain"/>
</dbReference>
<feature type="compositionally biased region" description="Low complexity" evidence="17">
    <location>
        <begin position="418"/>
        <end position="435"/>
    </location>
</feature>
<dbReference type="PROSITE" id="PS50003">
    <property type="entry name" value="PH_DOMAIN"/>
    <property type="match status" value="1"/>
</dbReference>
<evidence type="ECO:0000256" key="17">
    <source>
        <dbReference type="SAM" id="MobiDB-lite"/>
    </source>
</evidence>
<evidence type="ECO:0000256" key="15">
    <source>
        <dbReference type="ARBA" id="ARBA00070253"/>
    </source>
</evidence>
<keyword evidence="11" id="KW-0206">Cytoskeleton</keyword>
<dbReference type="GO" id="GO:0007015">
    <property type="term" value="P:actin filament organization"/>
    <property type="evidence" value="ECO:0007669"/>
    <property type="project" value="TreeGrafter"/>
</dbReference>
<evidence type="ECO:0000256" key="11">
    <source>
        <dbReference type="ARBA" id="ARBA00023212"/>
    </source>
</evidence>
<organism evidence="20 21">
    <name type="scientific">Albula goreensis</name>
    <dbReference type="NCBI Taxonomy" id="1534307"/>
    <lineage>
        <taxon>Eukaryota</taxon>
        <taxon>Metazoa</taxon>
        <taxon>Chordata</taxon>
        <taxon>Craniata</taxon>
        <taxon>Vertebrata</taxon>
        <taxon>Euteleostomi</taxon>
        <taxon>Actinopterygii</taxon>
        <taxon>Neopterygii</taxon>
        <taxon>Teleostei</taxon>
        <taxon>Albuliformes</taxon>
        <taxon>Albulidae</taxon>
        <taxon>Albula</taxon>
    </lineage>
</organism>
<evidence type="ECO:0000256" key="4">
    <source>
        <dbReference type="ARBA" id="ARBA00022468"/>
    </source>
</evidence>
<keyword evidence="10" id="KW-0175">Coiled coil</keyword>
<dbReference type="InterPro" id="IPR011993">
    <property type="entry name" value="PH-like_dom_sf"/>
</dbReference>
<evidence type="ECO:0000256" key="16">
    <source>
        <dbReference type="ARBA" id="ARBA00083366"/>
    </source>
</evidence>
<evidence type="ECO:0000256" key="7">
    <source>
        <dbReference type="ARBA" id="ARBA00022553"/>
    </source>
</evidence>
<keyword evidence="7" id="KW-0597">Phosphoprotein</keyword>
<dbReference type="Gene3D" id="2.30.29.30">
    <property type="entry name" value="Pleckstrin-homology domain (PH domain)/Phosphotyrosine-binding domain (PTB)"/>
    <property type="match status" value="1"/>
</dbReference>
<dbReference type="FunFam" id="2.30.29.30:FF:000286">
    <property type="entry name" value="PH-protein kinase domain containing protein"/>
    <property type="match status" value="1"/>
</dbReference>
<dbReference type="GO" id="GO:0007165">
    <property type="term" value="P:signal transduction"/>
    <property type="evidence" value="ECO:0007669"/>
    <property type="project" value="InterPro"/>
</dbReference>
<evidence type="ECO:0000256" key="1">
    <source>
        <dbReference type="ARBA" id="ARBA00004245"/>
    </source>
</evidence>
<dbReference type="EMBL" id="JAERUA010000004">
    <property type="protein sequence ID" value="KAI1901094.1"/>
    <property type="molecule type" value="Genomic_DNA"/>
</dbReference>
<evidence type="ECO:0000259" key="19">
    <source>
        <dbReference type="PROSITE" id="PS50238"/>
    </source>
</evidence>
<evidence type="ECO:0000256" key="8">
    <source>
        <dbReference type="ARBA" id="ARBA00022782"/>
    </source>
</evidence>
<keyword evidence="9" id="KW-0965">Cell junction</keyword>
<proteinExistence type="predicted"/>
<comment type="subcellular location">
    <subcellularLocation>
        <location evidence="2">Cell junction</location>
    </subcellularLocation>
    <subcellularLocation>
        <location evidence="3">Cell projection</location>
    </subcellularLocation>
    <subcellularLocation>
        <location evidence="1">Cytoplasm</location>
        <location evidence="1">Cytoskeleton</location>
    </subcellularLocation>
</comment>
<feature type="domain" description="Rho-GAP" evidence="19">
    <location>
        <begin position="159"/>
        <end position="353"/>
    </location>
</feature>
<dbReference type="Gene3D" id="1.10.555.10">
    <property type="entry name" value="Rho GTPase activation protein"/>
    <property type="match status" value="1"/>
</dbReference>
<dbReference type="FunFam" id="1.10.555.10:FF:000015">
    <property type="entry name" value="rho GTPase-activating protein 25 isoform X1"/>
    <property type="match status" value="1"/>
</dbReference>
<protein>
    <recommendedName>
        <fullName evidence="15">Rho GTPase-activating protein 24</fullName>
    </recommendedName>
    <alternativeName>
        <fullName evidence="16">Rho-type GTPase-activating protein 24</fullName>
    </alternativeName>
</protein>
<dbReference type="GO" id="GO:0001891">
    <property type="term" value="C:phagocytic cup"/>
    <property type="evidence" value="ECO:0007669"/>
    <property type="project" value="TreeGrafter"/>
</dbReference>
<dbReference type="PROSITE" id="PS50238">
    <property type="entry name" value="RHOGAP"/>
    <property type="match status" value="1"/>
</dbReference>
<feature type="compositionally biased region" description="Low complexity" evidence="17">
    <location>
        <begin position="537"/>
        <end position="552"/>
    </location>
</feature>
<evidence type="ECO:0000256" key="5">
    <source>
        <dbReference type="ARBA" id="ARBA00022473"/>
    </source>
</evidence>
<evidence type="ECO:0000256" key="12">
    <source>
        <dbReference type="ARBA" id="ARBA00023273"/>
    </source>
</evidence>
<dbReference type="InterPro" id="IPR051025">
    <property type="entry name" value="RhoGAP"/>
</dbReference>
<dbReference type="GO" id="GO:0070161">
    <property type="term" value="C:anchoring junction"/>
    <property type="evidence" value="ECO:0007669"/>
    <property type="project" value="UniProtKB-SubCell"/>
</dbReference>
<dbReference type="SMART" id="SM00324">
    <property type="entry name" value="RhoGAP"/>
    <property type="match status" value="1"/>
</dbReference>
<comment type="function">
    <text evidence="13">Rho GTPase-activating protein involved in cell polarity, cell morphology and cytoskeletal organization. Acts as a GTPase activator for the Rac-type GTPase by converting it to an inactive GDP-bound state. Controls actin remodeling by inactivating Rac downstream of Rho leading to suppress leading edge protrusion and promotes cell retraction to achieve cellular polarity. Able to suppress RAC1 and CDC42 activity in vitro. Overexpression induces cell rounding with partial or complete disruption of actin stress fibers and formation of membrane ruffles, lamellipodia, and filopodia. Isoform 2 is a vascular cell-specific GAP involved in modulation of angiogenesis.</text>
</comment>
<gene>
    <name evidence="20" type="ORF">AGOR_G00056590</name>
</gene>
<dbReference type="PANTHER" id="PTHR15228">
    <property type="entry name" value="SPERMATHECAL PHYSIOLOGY VARIANT"/>
    <property type="match status" value="1"/>
</dbReference>
<dbReference type="GO" id="GO:0005856">
    <property type="term" value="C:cytoskeleton"/>
    <property type="evidence" value="ECO:0007669"/>
    <property type="project" value="UniProtKB-SubCell"/>
</dbReference>
<feature type="region of interest" description="Disordered" evidence="17">
    <location>
        <begin position="513"/>
        <end position="582"/>
    </location>
</feature>
<keyword evidence="8" id="KW-0221">Differentiation</keyword>
<dbReference type="SUPFAM" id="SSF48350">
    <property type="entry name" value="GTPase activation domain, GAP"/>
    <property type="match status" value="1"/>
</dbReference>
<dbReference type="CDD" id="cd04390">
    <property type="entry name" value="RhoGAP_ARHGAP22_24_25"/>
    <property type="match status" value="1"/>
</dbReference>
<dbReference type="InterPro" id="IPR000198">
    <property type="entry name" value="RhoGAP_dom"/>
</dbReference>
<evidence type="ECO:0000256" key="10">
    <source>
        <dbReference type="ARBA" id="ARBA00023054"/>
    </source>
</evidence>
<dbReference type="InterPro" id="IPR008936">
    <property type="entry name" value="Rho_GTPase_activation_prot"/>
</dbReference>
<keyword evidence="4" id="KW-0343">GTPase activation</keyword>
<dbReference type="SUPFAM" id="SSF50729">
    <property type="entry name" value="PH domain-like"/>
    <property type="match status" value="1"/>
</dbReference>
<evidence type="ECO:0000259" key="18">
    <source>
        <dbReference type="PROSITE" id="PS50003"/>
    </source>
</evidence>
<dbReference type="GO" id="GO:0042995">
    <property type="term" value="C:cell projection"/>
    <property type="evidence" value="ECO:0007669"/>
    <property type="project" value="UniProtKB-SubCell"/>
</dbReference>
<dbReference type="GO" id="GO:0051058">
    <property type="term" value="P:negative regulation of small GTPase mediated signal transduction"/>
    <property type="evidence" value="ECO:0007669"/>
    <property type="project" value="TreeGrafter"/>
</dbReference>
<dbReference type="Pfam" id="PF00620">
    <property type="entry name" value="RhoGAP"/>
    <property type="match status" value="1"/>
</dbReference>
<evidence type="ECO:0000256" key="2">
    <source>
        <dbReference type="ARBA" id="ARBA00004282"/>
    </source>
</evidence>
<evidence type="ECO:0000256" key="9">
    <source>
        <dbReference type="ARBA" id="ARBA00022949"/>
    </source>
</evidence>
<keyword evidence="6" id="KW-0963">Cytoplasm</keyword>
<feature type="domain" description="PH" evidence="18">
    <location>
        <begin position="46"/>
        <end position="149"/>
    </location>
</feature>
<dbReference type="AlphaFoldDB" id="A0A8T3DZ40"/>
<dbReference type="GO" id="GO:0005096">
    <property type="term" value="F:GTPase activator activity"/>
    <property type="evidence" value="ECO:0007669"/>
    <property type="project" value="UniProtKB-KW"/>
</dbReference>
<dbReference type="GO" id="GO:0030154">
    <property type="term" value="P:cell differentiation"/>
    <property type="evidence" value="ECO:0007669"/>
    <property type="project" value="UniProtKB-KW"/>
</dbReference>
<keyword evidence="5" id="KW-0217">Developmental protein</keyword>
<sequence>MSLKLPRNWDFSTFREANKIARSKSVMPGEAGAGVCRPGSPKSMERPLKTGWLKKQRSIVKNWQLRYFMLRGHTLYYYKDDKDSAFQGHINLRSSQVNELPSNADDPGKFLFEIIPGSSGDRDRDPYVLMANSQNEMEEWVRTIRRVIGVPASGAVFGKSLSDTVTYEQRFGPHLVPFLVQKCAEFIREHGLNEEGIFRLPGQDNQVKQFRDAFDAGERPSFPSDTDVHTVASLFKLYLRELPEPVIPWAQYQDFLDCSYLLNPNGAQGREPLEKQIALLPRANYNLLSYICRFLYEIQQNSKVNKMSVENLATVIGVNLLKPQIEDPVTMMKGTPQIQKLMTVMIRQHEDLFPPSKDVAPSPPSKKSDSKKSNVPRSFVGWDAAECESPLLESAEEDGSGTQGGESIDGEGSEVATSAQPSQLAPSSSSGESLGTDPWTGSPRKRTQTLPTLGVCPGRVGGSGVAVMGLHHQGSLRAAPSSPPLPPLDSDGGKGTLSEDIFKALDLQRVSLFTSPRAGGEAERGDSSDGAEPPTPTTTVTKPPASTTTVAKAILTKPSRPAQPLTQPPQKEIKGNSESLVNSLQQRNSELVATVTELQAALEAEKRLVAALEIRLRNAERSRDEAQRRNLELDKEIQEFLTRAQTGAP</sequence>
<accession>A0A8T3DZ40</accession>
<evidence type="ECO:0000256" key="3">
    <source>
        <dbReference type="ARBA" id="ARBA00004316"/>
    </source>
</evidence>
<evidence type="ECO:0000256" key="6">
    <source>
        <dbReference type="ARBA" id="ARBA00022490"/>
    </source>
</evidence>
<dbReference type="SMART" id="SM00233">
    <property type="entry name" value="PH"/>
    <property type="match status" value="1"/>
</dbReference>
<keyword evidence="21" id="KW-1185">Reference proteome</keyword>
<dbReference type="OrthoDB" id="185175at2759"/>
<reference evidence="20" key="1">
    <citation type="submission" date="2021-01" db="EMBL/GenBank/DDBJ databases">
        <authorList>
            <person name="Zahm M."/>
            <person name="Roques C."/>
            <person name="Cabau C."/>
            <person name="Klopp C."/>
            <person name="Donnadieu C."/>
            <person name="Jouanno E."/>
            <person name="Lampietro C."/>
            <person name="Louis A."/>
            <person name="Herpin A."/>
            <person name="Echchiki A."/>
            <person name="Berthelot C."/>
            <person name="Parey E."/>
            <person name="Roest-Crollius H."/>
            <person name="Braasch I."/>
            <person name="Postlethwait J."/>
            <person name="Bobe J."/>
            <person name="Montfort J."/>
            <person name="Bouchez O."/>
            <person name="Begum T."/>
            <person name="Mejri S."/>
            <person name="Adams A."/>
            <person name="Chen W.-J."/>
            <person name="Guiguen Y."/>
        </authorList>
    </citation>
    <scope>NUCLEOTIDE SEQUENCE</scope>
    <source>
        <tissue evidence="20">Blood</tissue>
    </source>
</reference>
<dbReference type="Proteomes" id="UP000829720">
    <property type="component" value="Unassembled WGS sequence"/>
</dbReference>
<dbReference type="GO" id="GO:0006911">
    <property type="term" value="P:phagocytosis, engulfment"/>
    <property type="evidence" value="ECO:0007669"/>
    <property type="project" value="TreeGrafter"/>
</dbReference>
<feature type="region of interest" description="Disordered" evidence="17">
    <location>
        <begin position="392"/>
        <end position="500"/>
    </location>
</feature>
<dbReference type="Pfam" id="PF00169">
    <property type="entry name" value="PH"/>
    <property type="match status" value="1"/>
</dbReference>
<comment type="caution">
    <text evidence="20">The sequence shown here is derived from an EMBL/GenBank/DDBJ whole genome shotgun (WGS) entry which is preliminary data.</text>
</comment>
<evidence type="ECO:0000313" key="21">
    <source>
        <dbReference type="Proteomes" id="UP000829720"/>
    </source>
</evidence>
<keyword evidence="12" id="KW-0966">Cell projection</keyword>
<comment type="subunit">
    <text evidence="14">Interacts with FLNA.</text>
</comment>
<feature type="region of interest" description="Disordered" evidence="17">
    <location>
        <begin position="353"/>
        <end position="376"/>
    </location>
</feature>
<evidence type="ECO:0000313" key="20">
    <source>
        <dbReference type="EMBL" id="KAI1901094.1"/>
    </source>
</evidence>